<dbReference type="InParanoid" id="A0A0D2WQ31"/>
<dbReference type="PhylomeDB" id="A0A0D2WQ31"/>
<feature type="transmembrane region" description="Helical" evidence="1">
    <location>
        <begin position="124"/>
        <end position="146"/>
    </location>
</feature>
<evidence type="ECO:0000313" key="4">
    <source>
        <dbReference type="Proteomes" id="UP000008743"/>
    </source>
</evidence>
<keyword evidence="2" id="KW-0732">Signal</keyword>
<keyword evidence="1" id="KW-0812">Transmembrane</keyword>
<dbReference type="Proteomes" id="UP000008743">
    <property type="component" value="Unassembled WGS sequence"/>
</dbReference>
<dbReference type="EMBL" id="KE346365">
    <property type="protein sequence ID" value="KJE93665.1"/>
    <property type="molecule type" value="Genomic_DNA"/>
</dbReference>
<evidence type="ECO:0000256" key="2">
    <source>
        <dbReference type="SAM" id="SignalP"/>
    </source>
</evidence>
<proteinExistence type="predicted"/>
<dbReference type="AlphaFoldDB" id="A0A0D2WQ31"/>
<evidence type="ECO:0000256" key="1">
    <source>
        <dbReference type="SAM" id="Phobius"/>
    </source>
</evidence>
<gene>
    <name evidence="3" type="ORF">CAOG_004419</name>
</gene>
<protein>
    <submittedName>
        <fullName evidence="3">Uncharacterized protein</fullName>
    </submittedName>
</protein>
<sequence>MGRLHWSLAMMVLLTVAGLTIAAAAAETQNQALANSNNKQQQQQSSVNERRGTRNLLLDTELAAQGNVSDTNNPYRCKCTCPNNTTIAEVATEADCDCDQLLHRADCMACSCVYQARNDGMIQAMVYIFMTILCILCLLVALTPVAKWYMMGRNSRYFSSRGIPQTHHLDTFWETLLSKPNK</sequence>
<keyword evidence="4" id="KW-1185">Reference proteome</keyword>
<reference evidence="4" key="1">
    <citation type="submission" date="2011-02" db="EMBL/GenBank/DDBJ databases">
        <title>The Genome Sequence of Capsaspora owczarzaki ATCC 30864.</title>
        <authorList>
            <person name="Russ C."/>
            <person name="Cuomo C."/>
            <person name="Burger G."/>
            <person name="Gray M.W."/>
            <person name="Holland P.W.H."/>
            <person name="King N."/>
            <person name="Lang F.B.F."/>
            <person name="Roger A.J."/>
            <person name="Ruiz-Trillo I."/>
            <person name="Young S.K."/>
            <person name="Zeng Q."/>
            <person name="Gargeya S."/>
            <person name="Alvarado L."/>
            <person name="Berlin A."/>
            <person name="Chapman S.B."/>
            <person name="Chen Z."/>
            <person name="Freedman E."/>
            <person name="Gellesch M."/>
            <person name="Goldberg J."/>
            <person name="Griggs A."/>
            <person name="Gujja S."/>
            <person name="Heilman E."/>
            <person name="Heiman D."/>
            <person name="Howarth C."/>
            <person name="Mehta T."/>
            <person name="Neiman D."/>
            <person name="Pearson M."/>
            <person name="Roberts A."/>
            <person name="Saif S."/>
            <person name="Shea T."/>
            <person name="Shenoy N."/>
            <person name="Sisk P."/>
            <person name="Stolte C."/>
            <person name="Sykes S."/>
            <person name="White J."/>
            <person name="Yandava C."/>
            <person name="Haas B."/>
            <person name="Nusbaum C."/>
            <person name="Birren B."/>
        </authorList>
    </citation>
    <scope>NUCLEOTIDE SEQUENCE</scope>
    <source>
        <strain evidence="4">ATCC 30864</strain>
    </source>
</reference>
<evidence type="ECO:0000313" key="3">
    <source>
        <dbReference type="EMBL" id="KJE93665.1"/>
    </source>
</evidence>
<accession>A0A0D2WQ31</accession>
<dbReference type="RefSeq" id="XP_004348247.1">
    <property type="nucleotide sequence ID" value="XM_004348197.2"/>
</dbReference>
<keyword evidence="1" id="KW-1133">Transmembrane helix</keyword>
<organism evidence="3 4">
    <name type="scientific">Capsaspora owczarzaki (strain ATCC 30864)</name>
    <dbReference type="NCBI Taxonomy" id="595528"/>
    <lineage>
        <taxon>Eukaryota</taxon>
        <taxon>Filasterea</taxon>
        <taxon>Capsaspora</taxon>
    </lineage>
</organism>
<feature type="chain" id="PRO_5002254675" evidence="2">
    <location>
        <begin position="26"/>
        <end position="182"/>
    </location>
</feature>
<keyword evidence="1" id="KW-0472">Membrane</keyword>
<feature type="signal peptide" evidence="2">
    <location>
        <begin position="1"/>
        <end position="25"/>
    </location>
</feature>
<name>A0A0D2WQ31_CAPO3</name>